<dbReference type="EMBL" id="BGZK01001019">
    <property type="protein sequence ID" value="GBP68669.1"/>
    <property type="molecule type" value="Genomic_DNA"/>
</dbReference>
<keyword evidence="3" id="KW-1185">Reference proteome</keyword>
<name>A0A4C1Y2A8_EUMVA</name>
<protein>
    <submittedName>
        <fullName evidence="2">Uncharacterized protein</fullName>
    </submittedName>
</protein>
<organism evidence="2 3">
    <name type="scientific">Eumeta variegata</name>
    <name type="common">Bagworm moth</name>
    <name type="synonym">Eumeta japonica</name>
    <dbReference type="NCBI Taxonomy" id="151549"/>
    <lineage>
        <taxon>Eukaryota</taxon>
        <taxon>Metazoa</taxon>
        <taxon>Ecdysozoa</taxon>
        <taxon>Arthropoda</taxon>
        <taxon>Hexapoda</taxon>
        <taxon>Insecta</taxon>
        <taxon>Pterygota</taxon>
        <taxon>Neoptera</taxon>
        <taxon>Endopterygota</taxon>
        <taxon>Lepidoptera</taxon>
        <taxon>Glossata</taxon>
        <taxon>Ditrysia</taxon>
        <taxon>Tineoidea</taxon>
        <taxon>Psychidae</taxon>
        <taxon>Oiketicinae</taxon>
        <taxon>Eumeta</taxon>
    </lineage>
</organism>
<accession>A0A4C1Y2A8</accession>
<feature type="region of interest" description="Disordered" evidence="1">
    <location>
        <begin position="57"/>
        <end position="81"/>
    </location>
</feature>
<comment type="caution">
    <text evidence="2">The sequence shown here is derived from an EMBL/GenBank/DDBJ whole genome shotgun (WGS) entry which is preliminary data.</text>
</comment>
<evidence type="ECO:0000313" key="2">
    <source>
        <dbReference type="EMBL" id="GBP68669.1"/>
    </source>
</evidence>
<sequence>MAVMPVIGSLAFTTDPPADNETLNAVYVQYDIITAPPCVGIGRAIIATMDETAATELTAGPGTGARRPRSKSAVTGPESGAVTEPVWRAAAAFK</sequence>
<evidence type="ECO:0000256" key="1">
    <source>
        <dbReference type="SAM" id="MobiDB-lite"/>
    </source>
</evidence>
<reference evidence="2 3" key="1">
    <citation type="journal article" date="2019" name="Commun. Biol.">
        <title>The bagworm genome reveals a unique fibroin gene that provides high tensile strength.</title>
        <authorList>
            <person name="Kono N."/>
            <person name="Nakamura H."/>
            <person name="Ohtoshi R."/>
            <person name="Tomita M."/>
            <person name="Numata K."/>
            <person name="Arakawa K."/>
        </authorList>
    </citation>
    <scope>NUCLEOTIDE SEQUENCE [LARGE SCALE GENOMIC DNA]</scope>
</reference>
<evidence type="ECO:0000313" key="3">
    <source>
        <dbReference type="Proteomes" id="UP000299102"/>
    </source>
</evidence>
<gene>
    <name evidence="2" type="ORF">EVAR_47675_1</name>
</gene>
<dbReference type="AlphaFoldDB" id="A0A4C1Y2A8"/>
<dbReference type="Proteomes" id="UP000299102">
    <property type="component" value="Unassembled WGS sequence"/>
</dbReference>
<proteinExistence type="predicted"/>